<dbReference type="InterPro" id="IPR045099">
    <property type="entry name" value="PITH1-like"/>
</dbReference>
<dbReference type="Proteomes" id="UP000054481">
    <property type="component" value="Unassembled WGS sequence"/>
</dbReference>
<protein>
    <recommendedName>
        <fullName evidence="3">PITH domain-containing protein</fullName>
    </recommendedName>
</protein>
<name>A0A0F7ZQE2_9HYPO</name>
<evidence type="ECO:0000313" key="5">
    <source>
        <dbReference type="Proteomes" id="UP000054481"/>
    </source>
</evidence>
<dbReference type="FunFam" id="2.60.120.470:FF:000003">
    <property type="entry name" value="DUF1000 domain protein (AFU_orthologue AFUA_1G09230)"/>
    <property type="match status" value="1"/>
</dbReference>
<feature type="region of interest" description="Disordered" evidence="2">
    <location>
        <begin position="203"/>
        <end position="225"/>
    </location>
</feature>
<dbReference type="AlphaFoldDB" id="A0A0F7ZQE2"/>
<evidence type="ECO:0000259" key="3">
    <source>
        <dbReference type="PROSITE" id="PS51532"/>
    </source>
</evidence>
<evidence type="ECO:0000256" key="2">
    <source>
        <dbReference type="SAM" id="MobiDB-lite"/>
    </source>
</evidence>
<evidence type="ECO:0000256" key="1">
    <source>
        <dbReference type="ARBA" id="ARBA00025788"/>
    </source>
</evidence>
<gene>
    <name evidence="4" type="ORF">HIM_03416</name>
</gene>
<dbReference type="InterPro" id="IPR037047">
    <property type="entry name" value="PITH_dom_sf"/>
</dbReference>
<dbReference type="OrthoDB" id="2635at2759"/>
<feature type="compositionally biased region" description="Basic and acidic residues" evidence="2">
    <location>
        <begin position="1"/>
        <end position="24"/>
    </location>
</feature>
<reference evidence="4 5" key="1">
    <citation type="journal article" date="2014" name="Genome Biol. Evol.">
        <title>Comparative genomics and transcriptomics analyses reveal divergent lifestyle features of nematode endoparasitic fungus Hirsutella minnesotensis.</title>
        <authorList>
            <person name="Lai Y."/>
            <person name="Liu K."/>
            <person name="Zhang X."/>
            <person name="Zhang X."/>
            <person name="Li K."/>
            <person name="Wang N."/>
            <person name="Shu C."/>
            <person name="Wu Y."/>
            <person name="Wang C."/>
            <person name="Bushley K.E."/>
            <person name="Xiang M."/>
            <person name="Liu X."/>
        </authorList>
    </citation>
    <scope>NUCLEOTIDE SEQUENCE [LARGE SCALE GENOMIC DNA]</scope>
    <source>
        <strain evidence="4 5">3608</strain>
    </source>
</reference>
<dbReference type="SUPFAM" id="SSF49785">
    <property type="entry name" value="Galactose-binding domain-like"/>
    <property type="match status" value="1"/>
</dbReference>
<keyword evidence="5" id="KW-1185">Reference proteome</keyword>
<dbReference type="InterPro" id="IPR008979">
    <property type="entry name" value="Galactose-bd-like_sf"/>
</dbReference>
<evidence type="ECO:0000313" key="4">
    <source>
        <dbReference type="EMBL" id="KJZ77095.1"/>
    </source>
</evidence>
<dbReference type="GO" id="GO:0005634">
    <property type="term" value="C:nucleus"/>
    <property type="evidence" value="ECO:0007669"/>
    <property type="project" value="EnsemblFungi"/>
</dbReference>
<sequence>MSHCHDEHAGHGHDHGHEHDHSDDITPALQSSLYEQISFDDITTLNESRRDAGKAIVKKTWAERLEAEPELVSDADEQLLMTVPFTAQIKLHSILLRTSASSSAPRTLHLYVNRDDLDFASAEELEPVQRLELSQTSEVQEVPVKRALFGKVQRLGLFFVDNFGDGDEDETRVSYVGFKGEWTRLGKAPASILYEAAPQPGDHRLKGTSVNQMGSGIGGGRGHGM</sequence>
<feature type="compositionally biased region" description="Gly residues" evidence="2">
    <location>
        <begin position="215"/>
        <end position="225"/>
    </location>
</feature>
<comment type="similarity">
    <text evidence="1">Belongs to the PITHD1 family.</text>
</comment>
<feature type="domain" description="PITH" evidence="3">
    <location>
        <begin position="22"/>
        <end position="198"/>
    </location>
</feature>
<dbReference type="PANTHER" id="PTHR12175">
    <property type="entry name" value="AD039 HT014 THIOREDOXIN FAMILY TRP26"/>
    <property type="match status" value="1"/>
</dbReference>
<dbReference type="PANTHER" id="PTHR12175:SF1">
    <property type="entry name" value="PITH DOMAIN-CONTAINING PROTEIN 1"/>
    <property type="match status" value="1"/>
</dbReference>
<dbReference type="Gene3D" id="2.60.120.470">
    <property type="entry name" value="PITH domain"/>
    <property type="match status" value="1"/>
</dbReference>
<dbReference type="PROSITE" id="PS51532">
    <property type="entry name" value="PITH"/>
    <property type="match status" value="1"/>
</dbReference>
<accession>A0A0F7ZQE2</accession>
<dbReference type="GO" id="GO:0005737">
    <property type="term" value="C:cytoplasm"/>
    <property type="evidence" value="ECO:0007669"/>
    <property type="project" value="EnsemblFungi"/>
</dbReference>
<dbReference type="Pfam" id="PF06201">
    <property type="entry name" value="PITH"/>
    <property type="match status" value="1"/>
</dbReference>
<organism evidence="4 5">
    <name type="scientific">Hirsutella minnesotensis 3608</name>
    <dbReference type="NCBI Taxonomy" id="1043627"/>
    <lineage>
        <taxon>Eukaryota</taxon>
        <taxon>Fungi</taxon>
        <taxon>Dikarya</taxon>
        <taxon>Ascomycota</taxon>
        <taxon>Pezizomycotina</taxon>
        <taxon>Sordariomycetes</taxon>
        <taxon>Hypocreomycetidae</taxon>
        <taxon>Hypocreales</taxon>
        <taxon>Ophiocordycipitaceae</taxon>
        <taxon>Hirsutella</taxon>
    </lineage>
</organism>
<dbReference type="EMBL" id="KQ030508">
    <property type="protein sequence ID" value="KJZ77095.1"/>
    <property type="molecule type" value="Genomic_DNA"/>
</dbReference>
<dbReference type="InterPro" id="IPR010400">
    <property type="entry name" value="PITH_dom"/>
</dbReference>
<proteinExistence type="inferred from homology"/>
<feature type="region of interest" description="Disordered" evidence="2">
    <location>
        <begin position="1"/>
        <end position="25"/>
    </location>
</feature>